<evidence type="ECO:0000313" key="1">
    <source>
        <dbReference type="EMBL" id="SVA95818.1"/>
    </source>
</evidence>
<dbReference type="InterPro" id="IPR029068">
    <property type="entry name" value="Glyas_Bleomycin-R_OHBP_Dase"/>
</dbReference>
<proteinExistence type="predicted"/>
<accession>A0A382A2P9</accession>
<reference evidence="1" key="1">
    <citation type="submission" date="2018-05" db="EMBL/GenBank/DDBJ databases">
        <authorList>
            <person name="Lanie J.A."/>
            <person name="Ng W.-L."/>
            <person name="Kazmierczak K.M."/>
            <person name="Andrzejewski T.M."/>
            <person name="Davidsen T.M."/>
            <person name="Wayne K.J."/>
            <person name="Tettelin H."/>
            <person name="Glass J.I."/>
            <person name="Rusch D."/>
            <person name="Podicherti R."/>
            <person name="Tsui H.-C.T."/>
            <person name="Winkler M.E."/>
        </authorList>
    </citation>
    <scope>NUCLEOTIDE SEQUENCE</scope>
</reference>
<organism evidence="1">
    <name type="scientific">marine metagenome</name>
    <dbReference type="NCBI Taxonomy" id="408172"/>
    <lineage>
        <taxon>unclassified sequences</taxon>
        <taxon>metagenomes</taxon>
        <taxon>ecological metagenomes</taxon>
    </lineage>
</organism>
<feature type="non-terminal residue" evidence="1">
    <location>
        <position position="52"/>
    </location>
</feature>
<dbReference type="SUPFAM" id="SSF54593">
    <property type="entry name" value="Glyoxalase/Bleomycin resistance protein/Dihydroxybiphenyl dioxygenase"/>
    <property type="match status" value="1"/>
</dbReference>
<dbReference type="EMBL" id="UINC01023679">
    <property type="protein sequence ID" value="SVA95818.1"/>
    <property type="molecule type" value="Genomic_DNA"/>
</dbReference>
<evidence type="ECO:0008006" key="2">
    <source>
        <dbReference type="Google" id="ProtNLM"/>
    </source>
</evidence>
<name>A0A382A2P9_9ZZZZ</name>
<dbReference type="AlphaFoldDB" id="A0A382A2P9"/>
<dbReference type="Gene3D" id="3.30.720.120">
    <property type="match status" value="1"/>
</dbReference>
<gene>
    <name evidence="1" type="ORF">METZ01_LOCUS148672</name>
</gene>
<protein>
    <recommendedName>
        <fullName evidence="2">Glyoxalase/fosfomycin resistance/dioxygenase domain-containing protein</fullName>
    </recommendedName>
</protein>
<sequence>MTGNDRDSPTVWPTIRCEDARALIDFLVAAFGFEEQFTVPDEGGKGIIHAQI</sequence>